<comment type="cofactor">
    <cofactor evidence="3">
        <name>[2Fe-2S] cluster</name>
        <dbReference type="ChEBI" id="CHEBI:190135"/>
    </cofactor>
</comment>
<dbReference type="Proteomes" id="UP000184069">
    <property type="component" value="Unassembled WGS sequence"/>
</dbReference>
<sequence>MDLHLKIWRQKDRKSEGKLVSYDLKGLNSHMSFLEMLDTLNEKLIVEGDEPVEFDHDCREGICGQCGMMINGIAHGPLKNTTTCQLHLRSFKDGETILIEPFRAEAFPVKKDLKVDRSAFDRIISSGGFVSVNTGQAPDATAIPVTHQIAEEAFDSAACIGCGACVATCKNGSAALFTSAKISHMALLPQGKEERSKRVLDMVCQMDAELFGHCSNTEACEVECPQGISVLNIARMNFEYNRALFFNKKGK</sequence>
<dbReference type="STRING" id="1423959.SAMN05444407_107221"/>
<reference evidence="5 7" key="1">
    <citation type="submission" date="2016-07" db="EMBL/GenBank/DDBJ databases">
        <authorList>
            <person name="Jeong J.-J."/>
            <person name="Kim D.W."/>
            <person name="Sang M.K."/>
            <person name="Choi I.-G."/>
            <person name="Kim K.D."/>
        </authorList>
    </citation>
    <scope>NUCLEOTIDE SEQUENCE [LARGE SCALE GENOMIC DNA]</scope>
    <source>
        <strain evidence="5 7">C-26</strain>
    </source>
</reference>
<evidence type="ECO:0000313" key="8">
    <source>
        <dbReference type="Proteomes" id="UP000184069"/>
    </source>
</evidence>
<name>A0A1M7EK54_9FLAO</name>
<dbReference type="RefSeq" id="WP_066697428.1">
    <property type="nucleotide sequence ID" value="NZ_FRBM01000007.1"/>
</dbReference>
<dbReference type="GO" id="GO:0051537">
    <property type="term" value="F:2 iron, 2 sulfur cluster binding"/>
    <property type="evidence" value="ECO:0007669"/>
    <property type="project" value="InterPro"/>
</dbReference>
<dbReference type="PROSITE" id="PS51379">
    <property type="entry name" value="4FE4S_FER_2"/>
    <property type="match status" value="1"/>
</dbReference>
<dbReference type="PROSITE" id="PS00197">
    <property type="entry name" value="2FE2S_FER_1"/>
    <property type="match status" value="1"/>
</dbReference>
<dbReference type="Proteomes" id="UP000093508">
    <property type="component" value="Unassembled WGS sequence"/>
</dbReference>
<comment type="cofactor">
    <cofactor evidence="1">
        <name>[3Fe-4S] cluster</name>
        <dbReference type="ChEBI" id="CHEBI:21137"/>
    </cofactor>
</comment>
<dbReference type="PANTHER" id="PTHR11921">
    <property type="entry name" value="SUCCINATE DEHYDROGENASE IRON-SULFUR PROTEIN"/>
    <property type="match status" value="1"/>
</dbReference>
<dbReference type="GO" id="GO:0009060">
    <property type="term" value="P:aerobic respiration"/>
    <property type="evidence" value="ECO:0007669"/>
    <property type="project" value="TreeGrafter"/>
</dbReference>
<keyword evidence="7" id="KW-1185">Reference proteome</keyword>
<reference evidence="6 8" key="2">
    <citation type="submission" date="2016-11" db="EMBL/GenBank/DDBJ databases">
        <authorList>
            <person name="Jaros S."/>
            <person name="Januszkiewicz K."/>
            <person name="Wedrychowicz H."/>
        </authorList>
    </citation>
    <scope>NUCLEOTIDE SEQUENCE [LARGE SCALE GENOMIC DNA]</scope>
    <source>
        <strain evidence="6 8">DSM 27621</strain>
    </source>
</reference>
<evidence type="ECO:0000256" key="2">
    <source>
        <dbReference type="ARBA" id="ARBA00009433"/>
    </source>
</evidence>
<gene>
    <name evidence="5" type="ORF">BBH99_10465</name>
    <name evidence="6" type="ORF">SAMN05444407_107221</name>
</gene>
<dbReference type="SUPFAM" id="SSF46548">
    <property type="entry name" value="alpha-helical ferredoxin"/>
    <property type="match status" value="1"/>
</dbReference>
<evidence type="ECO:0000256" key="3">
    <source>
        <dbReference type="ARBA" id="ARBA00034078"/>
    </source>
</evidence>
<protein>
    <submittedName>
        <fullName evidence="5 6">Fumarate reductase</fullName>
    </submittedName>
</protein>
<dbReference type="OrthoDB" id="9804391at2"/>
<dbReference type="InterPro" id="IPR012675">
    <property type="entry name" value="Beta-grasp_dom_sf"/>
</dbReference>
<dbReference type="GO" id="GO:0022904">
    <property type="term" value="P:respiratory electron transport chain"/>
    <property type="evidence" value="ECO:0007669"/>
    <property type="project" value="TreeGrafter"/>
</dbReference>
<evidence type="ECO:0000256" key="1">
    <source>
        <dbReference type="ARBA" id="ARBA00001927"/>
    </source>
</evidence>
<dbReference type="EMBL" id="MAYF01000306">
    <property type="protein sequence ID" value="OCA77900.1"/>
    <property type="molecule type" value="Genomic_DNA"/>
</dbReference>
<dbReference type="InterPro" id="IPR009051">
    <property type="entry name" value="Helical_ferredxn"/>
</dbReference>
<dbReference type="Pfam" id="PF13085">
    <property type="entry name" value="Fer2_3"/>
    <property type="match status" value="1"/>
</dbReference>
<dbReference type="InterPro" id="IPR025192">
    <property type="entry name" value="Succ_DH/fum_Rdtase_N"/>
</dbReference>
<evidence type="ECO:0000313" key="6">
    <source>
        <dbReference type="EMBL" id="SHL92162.1"/>
    </source>
</evidence>
<dbReference type="Gene3D" id="3.10.20.30">
    <property type="match status" value="1"/>
</dbReference>
<evidence type="ECO:0000259" key="4">
    <source>
        <dbReference type="PROSITE" id="PS51379"/>
    </source>
</evidence>
<dbReference type="AlphaFoldDB" id="A0A1M7EK54"/>
<dbReference type="GO" id="GO:0009055">
    <property type="term" value="F:electron transfer activity"/>
    <property type="evidence" value="ECO:0007669"/>
    <property type="project" value="InterPro"/>
</dbReference>
<feature type="domain" description="4Fe-4S ferredoxin-type" evidence="4">
    <location>
        <begin position="150"/>
        <end position="179"/>
    </location>
</feature>
<dbReference type="PANTHER" id="PTHR11921:SF41">
    <property type="entry name" value="SUCCINATE DEHYDROGENASE"/>
    <property type="match status" value="1"/>
</dbReference>
<proteinExistence type="inferred from homology"/>
<organism evidence="6 8">
    <name type="scientific">Chryseobacterium contaminans</name>
    <dbReference type="NCBI Taxonomy" id="1423959"/>
    <lineage>
        <taxon>Bacteria</taxon>
        <taxon>Pseudomonadati</taxon>
        <taxon>Bacteroidota</taxon>
        <taxon>Flavobacteriia</taxon>
        <taxon>Flavobacteriales</taxon>
        <taxon>Weeksellaceae</taxon>
        <taxon>Chryseobacterium group</taxon>
        <taxon>Chryseobacterium</taxon>
    </lineage>
</organism>
<dbReference type="NCBIfam" id="NF005746">
    <property type="entry name" value="PRK07570.1"/>
    <property type="match status" value="1"/>
</dbReference>
<comment type="similarity">
    <text evidence="2">Belongs to the succinate dehydrogenase/fumarate reductase iron-sulfur protein family.</text>
</comment>
<dbReference type="EMBL" id="FRBM01000007">
    <property type="protein sequence ID" value="SHL92162.1"/>
    <property type="molecule type" value="Genomic_DNA"/>
</dbReference>
<evidence type="ECO:0000313" key="5">
    <source>
        <dbReference type="EMBL" id="OCA77900.1"/>
    </source>
</evidence>
<dbReference type="InterPro" id="IPR036010">
    <property type="entry name" value="2Fe-2S_ferredoxin-like_sf"/>
</dbReference>
<dbReference type="InterPro" id="IPR050573">
    <property type="entry name" value="SDH/FRD_Iron-Sulfur"/>
</dbReference>
<evidence type="ECO:0000313" key="7">
    <source>
        <dbReference type="Proteomes" id="UP000093508"/>
    </source>
</evidence>
<dbReference type="InterPro" id="IPR006058">
    <property type="entry name" value="2Fe2S_fd_BS"/>
</dbReference>
<dbReference type="InterPro" id="IPR017896">
    <property type="entry name" value="4Fe4S_Fe-S-bd"/>
</dbReference>
<dbReference type="SUPFAM" id="SSF54292">
    <property type="entry name" value="2Fe-2S ferredoxin-like"/>
    <property type="match status" value="1"/>
</dbReference>
<dbReference type="Pfam" id="PF13183">
    <property type="entry name" value="Fer4_8"/>
    <property type="match status" value="1"/>
</dbReference>
<accession>A0A1M7EK54</accession>
<dbReference type="Gene3D" id="1.10.1060.10">
    <property type="entry name" value="Alpha-helical ferredoxin"/>
    <property type="match status" value="1"/>
</dbReference>